<reference evidence="1 2" key="1">
    <citation type="journal article" date="2019" name="PLoS Negl. Trop. Dis.">
        <title>Revisiting the worldwide diversity of Leptospira species in the environment.</title>
        <authorList>
            <person name="Vincent A.T."/>
            <person name="Schiettekatte O."/>
            <person name="Bourhy P."/>
            <person name="Veyrier F.J."/>
            <person name="Picardeau M."/>
        </authorList>
    </citation>
    <scope>NUCLEOTIDE SEQUENCE [LARGE SCALE GENOMIC DNA]</scope>
    <source>
        <strain evidence="1 2">SSW18</strain>
    </source>
</reference>
<dbReference type="RefSeq" id="WP_135698334.1">
    <property type="nucleotide sequence ID" value="NZ_RQER01000008.1"/>
</dbReference>
<dbReference type="Proteomes" id="UP000297946">
    <property type="component" value="Unassembled WGS sequence"/>
</dbReference>
<gene>
    <name evidence="1" type="ORF">EHO57_13775</name>
</gene>
<dbReference type="PANTHER" id="PTHR42891">
    <property type="entry name" value="D-GLYCERO-BETA-D-MANNO-HEPTOSE-1,7-BISPHOSPHATE 7-PHOSPHATASE"/>
    <property type="match status" value="1"/>
</dbReference>
<dbReference type="InterPro" id="IPR023214">
    <property type="entry name" value="HAD_sf"/>
</dbReference>
<dbReference type="GO" id="GO:0016791">
    <property type="term" value="F:phosphatase activity"/>
    <property type="evidence" value="ECO:0007669"/>
    <property type="project" value="InterPro"/>
</dbReference>
<evidence type="ECO:0000313" key="1">
    <source>
        <dbReference type="EMBL" id="TGJ99827.1"/>
    </source>
</evidence>
<name>A0A5R2ASV9_9LEPT</name>
<accession>A0A5R2ASV9</accession>
<protein>
    <recommendedName>
        <fullName evidence="3">D,D-heptose 1,7-bisphosphate phosphatase</fullName>
    </recommendedName>
</protein>
<proteinExistence type="predicted"/>
<dbReference type="Pfam" id="PF08645">
    <property type="entry name" value="PNK3P"/>
    <property type="match status" value="1"/>
</dbReference>
<organism evidence="1 2">
    <name type="scientific">Leptospira langatensis</name>
    <dbReference type="NCBI Taxonomy" id="2484983"/>
    <lineage>
        <taxon>Bacteria</taxon>
        <taxon>Pseudomonadati</taxon>
        <taxon>Spirochaetota</taxon>
        <taxon>Spirochaetia</taxon>
        <taxon>Leptospirales</taxon>
        <taxon>Leptospiraceae</taxon>
        <taxon>Leptospira</taxon>
    </lineage>
</organism>
<dbReference type="InterPro" id="IPR004446">
    <property type="entry name" value="Heptose_bisP_phosphatase"/>
</dbReference>
<dbReference type="AlphaFoldDB" id="A0A5R2ASV9"/>
<dbReference type="EMBL" id="RQER01000008">
    <property type="protein sequence ID" value="TGJ99827.1"/>
    <property type="molecule type" value="Genomic_DNA"/>
</dbReference>
<dbReference type="PANTHER" id="PTHR42891:SF1">
    <property type="entry name" value="D-GLYCERO-BETA-D-MANNO-HEPTOSE-1,7-BISPHOSPHATE 7-PHOSPHATASE"/>
    <property type="match status" value="1"/>
</dbReference>
<dbReference type="GO" id="GO:0005975">
    <property type="term" value="P:carbohydrate metabolic process"/>
    <property type="evidence" value="ECO:0007669"/>
    <property type="project" value="InterPro"/>
</dbReference>
<dbReference type="Gene3D" id="3.40.50.1000">
    <property type="entry name" value="HAD superfamily/HAD-like"/>
    <property type="match status" value="1"/>
</dbReference>
<sequence>MNNNAPINIENLEVRPALCLDFDGTVRRSKRGLDFHEGTADIELVPGIEEKIWQFRNARHLILGISNQAGVAWGFKSPNQVSAEMDYTLSLFSKNPFHLVKYCFHDAKGSLFPYNYRSLLRKPDIGMLALMEVESFQEGFIIDWDRSLFVGDRPEDEACAKNAGIAFQHISEFLTHG</sequence>
<evidence type="ECO:0008006" key="3">
    <source>
        <dbReference type="Google" id="ProtNLM"/>
    </source>
</evidence>
<dbReference type="InterPro" id="IPR013954">
    <property type="entry name" value="PNK3P"/>
</dbReference>
<comment type="caution">
    <text evidence="1">The sequence shown here is derived from an EMBL/GenBank/DDBJ whole genome shotgun (WGS) entry which is preliminary data.</text>
</comment>
<dbReference type="InterPro" id="IPR036412">
    <property type="entry name" value="HAD-like_sf"/>
</dbReference>
<evidence type="ECO:0000313" key="2">
    <source>
        <dbReference type="Proteomes" id="UP000297946"/>
    </source>
</evidence>
<dbReference type="SUPFAM" id="SSF56784">
    <property type="entry name" value="HAD-like"/>
    <property type="match status" value="1"/>
</dbReference>